<organism evidence="1 2">
    <name type="scientific">Morella rubra</name>
    <name type="common">Chinese bayberry</name>
    <dbReference type="NCBI Taxonomy" id="262757"/>
    <lineage>
        <taxon>Eukaryota</taxon>
        <taxon>Viridiplantae</taxon>
        <taxon>Streptophyta</taxon>
        <taxon>Embryophyta</taxon>
        <taxon>Tracheophyta</taxon>
        <taxon>Spermatophyta</taxon>
        <taxon>Magnoliopsida</taxon>
        <taxon>eudicotyledons</taxon>
        <taxon>Gunneridae</taxon>
        <taxon>Pentapetalae</taxon>
        <taxon>rosids</taxon>
        <taxon>fabids</taxon>
        <taxon>Fagales</taxon>
        <taxon>Myricaceae</taxon>
        <taxon>Morella</taxon>
    </lineage>
</organism>
<dbReference type="AlphaFoldDB" id="A0A6A1V437"/>
<gene>
    <name evidence="1" type="ORF">CJ030_MR7G009239</name>
</gene>
<dbReference type="Proteomes" id="UP000516437">
    <property type="component" value="Chromosome 7"/>
</dbReference>
<keyword evidence="2" id="KW-1185">Reference proteome</keyword>
<reference evidence="1 2" key="1">
    <citation type="journal article" date="2019" name="Plant Biotechnol. J.">
        <title>The red bayberry genome and genetic basis of sex determination.</title>
        <authorList>
            <person name="Jia H.M."/>
            <person name="Jia H.J."/>
            <person name="Cai Q.L."/>
            <person name="Wang Y."/>
            <person name="Zhao H.B."/>
            <person name="Yang W.F."/>
            <person name="Wang G.Y."/>
            <person name="Li Y.H."/>
            <person name="Zhan D.L."/>
            <person name="Shen Y.T."/>
            <person name="Niu Q.F."/>
            <person name="Chang L."/>
            <person name="Qiu J."/>
            <person name="Zhao L."/>
            <person name="Xie H.B."/>
            <person name="Fu W.Y."/>
            <person name="Jin J."/>
            <person name="Li X.W."/>
            <person name="Jiao Y."/>
            <person name="Zhou C.C."/>
            <person name="Tu T."/>
            <person name="Chai C.Y."/>
            <person name="Gao J.L."/>
            <person name="Fan L.J."/>
            <person name="van de Weg E."/>
            <person name="Wang J.Y."/>
            <person name="Gao Z.S."/>
        </authorList>
    </citation>
    <scope>NUCLEOTIDE SEQUENCE [LARGE SCALE GENOMIC DNA]</scope>
    <source>
        <tissue evidence="1">Leaves</tissue>
    </source>
</reference>
<comment type="caution">
    <text evidence="1">The sequence shown here is derived from an EMBL/GenBank/DDBJ whole genome shotgun (WGS) entry which is preliminary data.</text>
</comment>
<evidence type="ECO:0000313" key="2">
    <source>
        <dbReference type="Proteomes" id="UP000516437"/>
    </source>
</evidence>
<proteinExistence type="predicted"/>
<accession>A0A6A1V437</accession>
<dbReference type="EMBL" id="RXIC02000025">
    <property type="protein sequence ID" value="KAB1206010.1"/>
    <property type="molecule type" value="Genomic_DNA"/>
</dbReference>
<evidence type="ECO:0000313" key="1">
    <source>
        <dbReference type="EMBL" id="KAB1206010.1"/>
    </source>
</evidence>
<name>A0A6A1V437_9ROSI</name>
<protein>
    <submittedName>
        <fullName evidence="1">Uncharacterized protein</fullName>
    </submittedName>
</protein>
<sequence>MEEPPTGATAHWPFDIKAVKDWACLITGGFDRRGRDPRTRVLVKWVVKIEELARLSFEGWTFPQIFTARGWMPILQMIGCVIHLCGDGETRSHCGSSDSGSPWGQGNCLSRCDC</sequence>